<proteinExistence type="predicted"/>
<dbReference type="GeneID" id="25284470"/>
<evidence type="ECO:0000259" key="8">
    <source>
        <dbReference type="PROSITE" id="PS51285"/>
    </source>
</evidence>
<accession>A0A072PFS7</accession>
<dbReference type="GO" id="GO:0004674">
    <property type="term" value="F:protein serine/threonine kinase activity"/>
    <property type="evidence" value="ECO:0007669"/>
    <property type="project" value="UniProtKB-KW"/>
</dbReference>
<reference evidence="9 10" key="1">
    <citation type="submission" date="2013-03" db="EMBL/GenBank/DDBJ databases">
        <title>The Genome Sequence of Exophiala aquamarina CBS 119918.</title>
        <authorList>
            <consortium name="The Broad Institute Genomics Platform"/>
            <person name="Cuomo C."/>
            <person name="de Hoog S."/>
            <person name="Gorbushina A."/>
            <person name="Walker B."/>
            <person name="Young S.K."/>
            <person name="Zeng Q."/>
            <person name="Gargeya S."/>
            <person name="Fitzgerald M."/>
            <person name="Haas B."/>
            <person name="Abouelleil A."/>
            <person name="Allen A.W."/>
            <person name="Alvarado L."/>
            <person name="Arachchi H.M."/>
            <person name="Berlin A.M."/>
            <person name="Chapman S.B."/>
            <person name="Gainer-Dewar J."/>
            <person name="Goldberg J."/>
            <person name="Griggs A."/>
            <person name="Gujja S."/>
            <person name="Hansen M."/>
            <person name="Howarth C."/>
            <person name="Imamovic A."/>
            <person name="Ireland A."/>
            <person name="Larimer J."/>
            <person name="McCowan C."/>
            <person name="Murphy C."/>
            <person name="Pearson M."/>
            <person name="Poon T.W."/>
            <person name="Priest M."/>
            <person name="Roberts A."/>
            <person name="Saif S."/>
            <person name="Shea T."/>
            <person name="Sisk P."/>
            <person name="Sykes S."/>
            <person name="Wortman J."/>
            <person name="Nusbaum C."/>
            <person name="Birren B."/>
        </authorList>
    </citation>
    <scope>NUCLEOTIDE SEQUENCE [LARGE SCALE GENOMIC DNA]</scope>
    <source>
        <strain evidence="9 10">CBS 119918</strain>
    </source>
</reference>
<evidence type="ECO:0000256" key="5">
    <source>
        <dbReference type="ARBA" id="ARBA00022777"/>
    </source>
</evidence>
<dbReference type="InterPro" id="IPR050839">
    <property type="entry name" value="Rho-assoc_Ser/Thr_Kinase"/>
</dbReference>
<evidence type="ECO:0000256" key="3">
    <source>
        <dbReference type="ARBA" id="ARBA00022679"/>
    </source>
</evidence>
<comment type="caution">
    <text evidence="9">The sequence shown here is derived from an EMBL/GenBank/DDBJ whole genome shotgun (WGS) entry which is preliminary data.</text>
</comment>
<evidence type="ECO:0000256" key="1">
    <source>
        <dbReference type="ARBA" id="ARBA00012513"/>
    </source>
</evidence>
<sequence>MYECIYGFTPFACDDRQETKIKILHHKKTLHFPTTDRMPEPSIAALDLMMQILVEKEKRLCSLQYQANDYGRRLQGAQMVRCRVDKTHPDYPGYFVFANDAEDIKRHPFFHGVDWKGVRNIRPPHMPLVRHCLDTKYFDDEGPVSDIDSTSSIEEDGTRFTKGPNVPAMRWPLPKPSIPGKHLSQHQHEAQHIVPSFAVKAAGNGHGEIEEQASRQPIMPPTNDCASHAPTLVDSANQVDGPSEKIVPITVKTQKKEKKRPRDIILRDPATAEQAMKIRKATAFLGYEYKKPAMIEEVLRQAIVGGDLAGTVKCQREQGHNKEYYAQVTQSPMYHEVGGHIHPNVKRPRL</sequence>
<dbReference type="Gene3D" id="1.10.510.10">
    <property type="entry name" value="Transferase(Phosphotransferase) domain 1"/>
    <property type="match status" value="1"/>
</dbReference>
<keyword evidence="4" id="KW-0547">Nucleotide-binding</keyword>
<protein>
    <recommendedName>
        <fullName evidence="1">non-specific serine/threonine protein kinase</fullName>
        <ecNumber evidence="1">2.7.11.1</ecNumber>
    </recommendedName>
</protein>
<keyword evidence="6" id="KW-0067">ATP-binding</keyword>
<evidence type="ECO:0000256" key="2">
    <source>
        <dbReference type="ARBA" id="ARBA00022527"/>
    </source>
</evidence>
<dbReference type="AlphaFoldDB" id="A0A072PFS7"/>
<dbReference type="InterPro" id="IPR000961">
    <property type="entry name" value="AGC-kinase_C"/>
</dbReference>
<feature type="domain" description="AGC-kinase C-terminal" evidence="8">
    <location>
        <begin position="111"/>
        <end position="170"/>
    </location>
</feature>
<dbReference type="GO" id="GO:0005524">
    <property type="term" value="F:ATP binding"/>
    <property type="evidence" value="ECO:0007669"/>
    <property type="project" value="UniProtKB-KW"/>
</dbReference>
<dbReference type="PANTHER" id="PTHR22988">
    <property type="entry name" value="MYOTONIC DYSTROPHY S/T KINASE-RELATED"/>
    <property type="match status" value="1"/>
</dbReference>
<evidence type="ECO:0000256" key="4">
    <source>
        <dbReference type="ARBA" id="ARBA00022741"/>
    </source>
</evidence>
<dbReference type="HOGENOM" id="CLU_874418_0_0_1"/>
<feature type="region of interest" description="Disordered" evidence="7">
    <location>
        <begin position="144"/>
        <end position="170"/>
    </location>
</feature>
<dbReference type="STRING" id="1182545.A0A072PFS7"/>
<dbReference type="PROSITE" id="PS51285">
    <property type="entry name" value="AGC_KINASE_CTER"/>
    <property type="match status" value="1"/>
</dbReference>
<keyword evidence="3" id="KW-0808">Transferase</keyword>
<dbReference type="Gene3D" id="3.30.200.20">
    <property type="entry name" value="Phosphorylase Kinase, domain 1"/>
    <property type="match status" value="1"/>
</dbReference>
<evidence type="ECO:0000313" key="9">
    <source>
        <dbReference type="EMBL" id="KEF54395.1"/>
    </source>
</evidence>
<keyword evidence="2" id="KW-0723">Serine/threonine-protein kinase</keyword>
<dbReference type="EMBL" id="AMGV01000010">
    <property type="protein sequence ID" value="KEF54395.1"/>
    <property type="molecule type" value="Genomic_DNA"/>
</dbReference>
<organism evidence="9 10">
    <name type="scientific">Exophiala aquamarina CBS 119918</name>
    <dbReference type="NCBI Taxonomy" id="1182545"/>
    <lineage>
        <taxon>Eukaryota</taxon>
        <taxon>Fungi</taxon>
        <taxon>Dikarya</taxon>
        <taxon>Ascomycota</taxon>
        <taxon>Pezizomycotina</taxon>
        <taxon>Eurotiomycetes</taxon>
        <taxon>Chaetothyriomycetidae</taxon>
        <taxon>Chaetothyriales</taxon>
        <taxon>Herpotrichiellaceae</taxon>
        <taxon>Exophiala</taxon>
    </lineage>
</organism>
<dbReference type="OrthoDB" id="3638488at2759"/>
<dbReference type="EC" id="2.7.11.1" evidence="1"/>
<evidence type="ECO:0000256" key="6">
    <source>
        <dbReference type="ARBA" id="ARBA00022840"/>
    </source>
</evidence>
<gene>
    <name evidence="9" type="ORF">A1O9_09561</name>
</gene>
<evidence type="ECO:0000313" key="10">
    <source>
        <dbReference type="Proteomes" id="UP000027920"/>
    </source>
</evidence>
<keyword evidence="5" id="KW-0418">Kinase</keyword>
<dbReference type="RefSeq" id="XP_013256985.1">
    <property type="nucleotide sequence ID" value="XM_013401531.1"/>
</dbReference>
<evidence type="ECO:0000256" key="7">
    <source>
        <dbReference type="SAM" id="MobiDB-lite"/>
    </source>
</evidence>
<name>A0A072PFS7_9EURO</name>
<dbReference type="Proteomes" id="UP000027920">
    <property type="component" value="Unassembled WGS sequence"/>
</dbReference>
<keyword evidence="10" id="KW-1185">Reference proteome</keyword>
<dbReference type="VEuPathDB" id="FungiDB:A1O9_09561"/>